<reference evidence="1" key="1">
    <citation type="submission" date="2014-05" db="EMBL/GenBank/DDBJ databases">
        <authorList>
            <person name="Urmite Genomes"/>
        </authorList>
    </citation>
    <scope>NUCLEOTIDE SEQUENCE</scope>
    <source>
        <strain evidence="1">DSM 44074</strain>
    </source>
</reference>
<sequence length="69" mass="6815">MSTGGIGMAGMLSRSSGMSGGGTGGLPLIIRGPLALLSNVDHPPLPSVAPMLQDTCLLPADQLGNAMVL</sequence>
<proteinExistence type="predicted"/>
<accession>A0AAV2WH39</accession>
<dbReference type="AlphaFoldDB" id="A0AAV2WH39"/>
<name>A0AAV2WH39_MYCNE</name>
<organism evidence="1 2">
    <name type="scientific">Mycolicibacterium neoaurum</name>
    <name type="common">Mycobacterium neoaurum</name>
    <dbReference type="NCBI Taxonomy" id="1795"/>
    <lineage>
        <taxon>Bacteria</taxon>
        <taxon>Bacillati</taxon>
        <taxon>Actinomycetota</taxon>
        <taxon>Actinomycetes</taxon>
        <taxon>Mycobacteriales</taxon>
        <taxon>Mycobacteriaceae</taxon>
        <taxon>Mycolicibacterium</taxon>
    </lineage>
</organism>
<gene>
    <name evidence="1" type="ORF">BN1047_01475</name>
</gene>
<evidence type="ECO:0000313" key="1">
    <source>
        <dbReference type="EMBL" id="CDQ43604.1"/>
    </source>
</evidence>
<protein>
    <submittedName>
        <fullName evidence="1">Uncharacterized protein</fullName>
    </submittedName>
</protein>
<evidence type="ECO:0000313" key="2">
    <source>
        <dbReference type="Proteomes" id="UP000028864"/>
    </source>
</evidence>
<reference evidence="1" key="2">
    <citation type="submission" date="2015-09" db="EMBL/GenBank/DDBJ databases">
        <title>Draft genome sequence of Mycobacterium neoaurum DSM 44074.</title>
        <authorList>
            <person name="Croce O."/>
            <person name="Robert C."/>
            <person name="Raoult D."/>
            <person name="Drancourt M."/>
        </authorList>
    </citation>
    <scope>NUCLEOTIDE SEQUENCE</scope>
    <source>
        <strain evidence="1">DSM 44074</strain>
    </source>
</reference>
<dbReference type="EMBL" id="LK021337">
    <property type="protein sequence ID" value="CDQ43604.1"/>
    <property type="molecule type" value="Genomic_DNA"/>
</dbReference>
<dbReference type="Proteomes" id="UP000028864">
    <property type="component" value="Unassembled WGS sequence"/>
</dbReference>